<evidence type="ECO:0000313" key="2">
    <source>
        <dbReference type="Proteomes" id="UP000030665"/>
    </source>
</evidence>
<reference evidence="1" key="2">
    <citation type="submission" date="2014-03" db="EMBL/GenBank/DDBJ databases">
        <title>The whipworm genome and dual-species transcriptomics of an intimate host-pathogen interaction.</title>
        <authorList>
            <person name="Foth B.J."/>
            <person name="Tsai I.J."/>
            <person name="Reid A.J."/>
            <person name="Bancroft A.J."/>
            <person name="Nichol S."/>
            <person name="Tracey A."/>
            <person name="Holroyd N."/>
            <person name="Cotton J.A."/>
            <person name="Stanley E.J."/>
            <person name="Zarowiecki M."/>
            <person name="Liu J.Z."/>
            <person name="Huckvale T."/>
            <person name="Cooper P.J."/>
            <person name="Grencis R.K."/>
            <person name="Berriman M."/>
        </authorList>
    </citation>
    <scope>NUCLEOTIDE SEQUENCE [LARGE SCALE GENOMIC DNA]</scope>
</reference>
<protein>
    <submittedName>
        <fullName evidence="1">Uncharacterized protein</fullName>
    </submittedName>
</protein>
<dbReference type="STRING" id="36087.A0A077Z4R9"/>
<evidence type="ECO:0000313" key="1">
    <source>
        <dbReference type="EMBL" id="CDW53680.1"/>
    </source>
</evidence>
<keyword evidence="2" id="KW-1185">Reference proteome</keyword>
<dbReference type="AlphaFoldDB" id="A0A077Z4R9"/>
<name>A0A077Z4R9_TRITR</name>
<dbReference type="EMBL" id="HG805863">
    <property type="protein sequence ID" value="CDW53680.1"/>
    <property type="molecule type" value="Genomic_DNA"/>
</dbReference>
<gene>
    <name evidence="1" type="ORF">TTRE_0000194501</name>
</gene>
<dbReference type="Proteomes" id="UP000030665">
    <property type="component" value="Unassembled WGS sequence"/>
</dbReference>
<reference evidence="1" key="1">
    <citation type="submission" date="2014-01" db="EMBL/GenBank/DDBJ databases">
        <authorList>
            <person name="Aslett M."/>
        </authorList>
    </citation>
    <scope>NUCLEOTIDE SEQUENCE</scope>
</reference>
<proteinExistence type="predicted"/>
<accession>A0A077Z4R9</accession>
<dbReference type="OrthoDB" id="5913344at2759"/>
<dbReference type="InterPro" id="IPR040271">
    <property type="entry name" value="T19C3.2-like"/>
</dbReference>
<dbReference type="PANTHER" id="PTHR37443:SF2">
    <property type="entry name" value="PROTEIN CBG15264"/>
    <property type="match status" value="1"/>
</dbReference>
<sequence>MVWSSWGPCTWIKGPTPNHRWNKPYFRQLSTLCQKGVFYSKLEEYFGAALNNAIAYLKSITQDTKPCGMCAYRQSCGFKCTRRKHTDSNKYVNRLFVAESLCEAKDLNGIGQDKACHTSYEMLPKTNDECQIWPNPSIRLPNVTGQYRSIVNDIKLANCHKTV</sequence>
<dbReference type="PANTHER" id="PTHR37443">
    <property type="entry name" value="PROTEIN CBG09852-RELATED"/>
    <property type="match status" value="1"/>
</dbReference>
<organism evidence="1 2">
    <name type="scientific">Trichuris trichiura</name>
    <name type="common">Whipworm</name>
    <name type="synonym">Trichocephalus trichiurus</name>
    <dbReference type="NCBI Taxonomy" id="36087"/>
    <lineage>
        <taxon>Eukaryota</taxon>
        <taxon>Metazoa</taxon>
        <taxon>Ecdysozoa</taxon>
        <taxon>Nematoda</taxon>
        <taxon>Enoplea</taxon>
        <taxon>Dorylaimia</taxon>
        <taxon>Trichinellida</taxon>
        <taxon>Trichuridae</taxon>
        <taxon>Trichuris</taxon>
    </lineage>
</organism>